<evidence type="ECO:0000256" key="1">
    <source>
        <dbReference type="ARBA" id="ARBA00004613"/>
    </source>
</evidence>
<keyword evidence="6" id="KW-1185">Reference proteome</keyword>
<sequence length="386" mass="41805">MVNKFLGLVLLIVMGLAGCTKDGDGPSTLSESYYTDDVSQPGRPGDADQAGVITAGEWNDLDNWQFLENILKKADFKGISAKWDYFNLNRISVLVKGTDSLPVVDALVKLKSGAATVFTARTDNQGRAELWPDLYGTAETGVANLSIDVNNGAAVIANVKSYQSGSNKIIVPPGIKSNKIEVAFVVDATGSMGDELRFLNTELLDVISRVKKDNPSSELTTASVFYRDKGDEYVTRVSGFTSNINTTLNFIKDQQAAGGGDIPEAVHSALDKTINELQWSPGSKTRLAFLILDAPPHQTAEVLNNLKSSILKAAEKGIKIIPVTASGTDKETEFLMRFIAITTNGTYVFITDHSGIGNDHLEATVGEYQVEFLNNLMVRLINKYAQ</sequence>
<evidence type="ECO:0000259" key="4">
    <source>
        <dbReference type="PROSITE" id="PS50234"/>
    </source>
</evidence>
<dbReference type="InterPro" id="IPR002035">
    <property type="entry name" value="VWF_A"/>
</dbReference>
<evidence type="ECO:0000256" key="2">
    <source>
        <dbReference type="ARBA" id="ARBA00022525"/>
    </source>
</evidence>
<dbReference type="CDD" id="cd00198">
    <property type="entry name" value="vWFA"/>
    <property type="match status" value="1"/>
</dbReference>
<evidence type="ECO:0000313" key="6">
    <source>
        <dbReference type="Proteomes" id="UP001597387"/>
    </source>
</evidence>
<dbReference type="InterPro" id="IPR052969">
    <property type="entry name" value="Thr-specific_kinase-like"/>
</dbReference>
<dbReference type="SMART" id="SM00327">
    <property type="entry name" value="VWA"/>
    <property type="match status" value="1"/>
</dbReference>
<comment type="subcellular location">
    <subcellularLocation>
        <location evidence="1">Secreted</location>
    </subcellularLocation>
</comment>
<reference evidence="6" key="1">
    <citation type="journal article" date="2019" name="Int. J. Syst. Evol. Microbiol.">
        <title>The Global Catalogue of Microorganisms (GCM) 10K type strain sequencing project: providing services to taxonomists for standard genome sequencing and annotation.</title>
        <authorList>
            <consortium name="The Broad Institute Genomics Platform"/>
            <consortium name="The Broad Institute Genome Sequencing Center for Infectious Disease"/>
            <person name="Wu L."/>
            <person name="Ma J."/>
        </authorList>
    </citation>
    <scope>NUCLEOTIDE SEQUENCE [LARGE SCALE GENOMIC DNA]</scope>
    <source>
        <strain evidence="6">KCTC 42217</strain>
    </source>
</reference>
<evidence type="ECO:0000313" key="5">
    <source>
        <dbReference type="EMBL" id="MFD2161536.1"/>
    </source>
</evidence>
<comment type="caution">
    <text evidence="5">The sequence shown here is derived from an EMBL/GenBank/DDBJ whole genome shotgun (WGS) entry which is preliminary data.</text>
</comment>
<dbReference type="InterPro" id="IPR056861">
    <property type="entry name" value="HMCN1-like_VWA"/>
</dbReference>
<proteinExistence type="predicted"/>
<dbReference type="EMBL" id="JBHUHZ010000001">
    <property type="protein sequence ID" value="MFD2161536.1"/>
    <property type="molecule type" value="Genomic_DNA"/>
</dbReference>
<gene>
    <name evidence="5" type="ORF">ACFSJU_03975</name>
</gene>
<dbReference type="RefSeq" id="WP_255899091.1">
    <property type="nucleotide sequence ID" value="NZ_JAFMZO010000001.1"/>
</dbReference>
<dbReference type="PANTHER" id="PTHR47763">
    <property type="entry name" value="ALPHA-PROTEIN KINASE VWKA"/>
    <property type="match status" value="1"/>
</dbReference>
<dbReference type="SUPFAM" id="SSF53300">
    <property type="entry name" value="vWA-like"/>
    <property type="match status" value="1"/>
</dbReference>
<feature type="domain" description="VWFA" evidence="4">
    <location>
        <begin position="181"/>
        <end position="376"/>
    </location>
</feature>
<name>A0ABW4ZJ30_9SPHI</name>
<keyword evidence="2" id="KW-0964">Secreted</keyword>
<dbReference type="PROSITE" id="PS50234">
    <property type="entry name" value="VWFA"/>
    <property type="match status" value="1"/>
</dbReference>
<dbReference type="Pfam" id="PF25106">
    <property type="entry name" value="VWA_4"/>
    <property type="match status" value="1"/>
</dbReference>
<accession>A0ABW4ZJ30</accession>
<organism evidence="5 6">
    <name type="scientific">Paradesertivirga mongoliensis</name>
    <dbReference type="NCBI Taxonomy" id="2100740"/>
    <lineage>
        <taxon>Bacteria</taxon>
        <taxon>Pseudomonadati</taxon>
        <taxon>Bacteroidota</taxon>
        <taxon>Sphingobacteriia</taxon>
        <taxon>Sphingobacteriales</taxon>
        <taxon>Sphingobacteriaceae</taxon>
        <taxon>Paradesertivirga</taxon>
    </lineage>
</organism>
<dbReference type="InterPro" id="IPR036465">
    <property type="entry name" value="vWFA_dom_sf"/>
</dbReference>
<dbReference type="Proteomes" id="UP001597387">
    <property type="component" value="Unassembled WGS sequence"/>
</dbReference>
<protein>
    <submittedName>
        <fullName evidence="5">VWA domain-containing protein</fullName>
    </submittedName>
</protein>
<dbReference type="PROSITE" id="PS51257">
    <property type="entry name" value="PROKAR_LIPOPROTEIN"/>
    <property type="match status" value="1"/>
</dbReference>
<evidence type="ECO:0000256" key="3">
    <source>
        <dbReference type="ARBA" id="ARBA00022729"/>
    </source>
</evidence>
<dbReference type="Gene3D" id="3.40.50.410">
    <property type="entry name" value="von Willebrand factor, type A domain"/>
    <property type="match status" value="1"/>
</dbReference>
<keyword evidence="3" id="KW-0732">Signal</keyword>